<feature type="compositionally biased region" description="Pro residues" evidence="5">
    <location>
        <begin position="687"/>
        <end position="730"/>
    </location>
</feature>
<dbReference type="SUPFAM" id="SSF57850">
    <property type="entry name" value="RING/U-box"/>
    <property type="match status" value="1"/>
</dbReference>
<dbReference type="CDD" id="cd16449">
    <property type="entry name" value="RING-HC"/>
    <property type="match status" value="1"/>
</dbReference>
<feature type="region of interest" description="Disordered" evidence="5">
    <location>
        <begin position="613"/>
        <end position="902"/>
    </location>
</feature>
<dbReference type="InterPro" id="IPR017907">
    <property type="entry name" value="Znf_RING_CS"/>
</dbReference>
<feature type="compositionally biased region" description="Low complexity" evidence="5">
    <location>
        <begin position="637"/>
        <end position="667"/>
    </location>
</feature>
<dbReference type="Proteomes" id="UP001497392">
    <property type="component" value="Unassembled WGS sequence"/>
</dbReference>
<keyword evidence="8" id="KW-1185">Reference proteome</keyword>
<dbReference type="SMART" id="SM00184">
    <property type="entry name" value="RING"/>
    <property type="match status" value="1"/>
</dbReference>
<feature type="compositionally biased region" description="Polar residues" evidence="5">
    <location>
        <begin position="892"/>
        <end position="902"/>
    </location>
</feature>
<keyword evidence="3" id="KW-0862">Zinc</keyword>
<evidence type="ECO:0000256" key="5">
    <source>
        <dbReference type="SAM" id="MobiDB-lite"/>
    </source>
</evidence>
<dbReference type="PROSITE" id="PS50089">
    <property type="entry name" value="ZF_RING_2"/>
    <property type="match status" value="1"/>
</dbReference>
<evidence type="ECO:0000256" key="4">
    <source>
        <dbReference type="PROSITE-ProRule" id="PRU00175"/>
    </source>
</evidence>
<feature type="compositionally biased region" description="Pro residues" evidence="5">
    <location>
        <begin position="668"/>
        <end position="679"/>
    </location>
</feature>
<accession>A0ABP1GCS6</accession>
<evidence type="ECO:0000313" key="8">
    <source>
        <dbReference type="Proteomes" id="UP001497392"/>
    </source>
</evidence>
<comment type="caution">
    <text evidence="7">The sequence shown here is derived from an EMBL/GenBank/DDBJ whole genome shotgun (WGS) entry which is preliminary data.</text>
</comment>
<dbReference type="PROSITE" id="PS00518">
    <property type="entry name" value="ZF_RING_1"/>
    <property type="match status" value="1"/>
</dbReference>
<evidence type="ECO:0000256" key="1">
    <source>
        <dbReference type="ARBA" id="ARBA00022723"/>
    </source>
</evidence>
<feature type="domain" description="RING-type" evidence="6">
    <location>
        <begin position="31"/>
        <end position="76"/>
    </location>
</feature>
<evidence type="ECO:0000256" key="3">
    <source>
        <dbReference type="ARBA" id="ARBA00022833"/>
    </source>
</evidence>
<feature type="compositionally biased region" description="Low complexity" evidence="5">
    <location>
        <begin position="817"/>
        <end position="830"/>
    </location>
</feature>
<evidence type="ECO:0000259" key="6">
    <source>
        <dbReference type="PROSITE" id="PS50089"/>
    </source>
</evidence>
<gene>
    <name evidence="7" type="primary">g13301</name>
    <name evidence="7" type="ORF">VP750_LOCUS11793</name>
</gene>
<evidence type="ECO:0000256" key="2">
    <source>
        <dbReference type="ARBA" id="ARBA00022771"/>
    </source>
</evidence>
<feature type="region of interest" description="Disordered" evidence="5">
    <location>
        <begin position="576"/>
        <end position="601"/>
    </location>
</feature>
<feature type="compositionally biased region" description="Low complexity" evidence="5">
    <location>
        <begin position="591"/>
        <end position="601"/>
    </location>
</feature>
<dbReference type="Pfam" id="PF13920">
    <property type="entry name" value="zf-C3HC4_3"/>
    <property type="match status" value="1"/>
</dbReference>
<reference evidence="7 8" key="1">
    <citation type="submission" date="2024-06" db="EMBL/GenBank/DDBJ databases">
        <authorList>
            <person name="Kraege A."/>
            <person name="Thomma B."/>
        </authorList>
    </citation>
    <scope>NUCLEOTIDE SEQUENCE [LARGE SCALE GENOMIC DNA]</scope>
</reference>
<organism evidence="7 8">
    <name type="scientific">Coccomyxa viridis</name>
    <dbReference type="NCBI Taxonomy" id="1274662"/>
    <lineage>
        <taxon>Eukaryota</taxon>
        <taxon>Viridiplantae</taxon>
        <taxon>Chlorophyta</taxon>
        <taxon>core chlorophytes</taxon>
        <taxon>Trebouxiophyceae</taxon>
        <taxon>Trebouxiophyceae incertae sedis</taxon>
        <taxon>Coccomyxaceae</taxon>
        <taxon>Coccomyxa</taxon>
    </lineage>
</organism>
<dbReference type="InterPro" id="IPR001841">
    <property type="entry name" value="Znf_RING"/>
</dbReference>
<keyword evidence="2 4" id="KW-0863">Zinc-finger</keyword>
<dbReference type="Gene3D" id="3.30.40.10">
    <property type="entry name" value="Zinc/RING finger domain, C3HC4 (zinc finger)"/>
    <property type="match status" value="1"/>
</dbReference>
<proteinExistence type="predicted"/>
<keyword evidence="1" id="KW-0479">Metal-binding</keyword>
<evidence type="ECO:0000313" key="7">
    <source>
        <dbReference type="EMBL" id="CAL5229887.1"/>
    </source>
</evidence>
<dbReference type="EMBL" id="CAXHTA020000021">
    <property type="protein sequence ID" value="CAL5229887.1"/>
    <property type="molecule type" value="Genomic_DNA"/>
</dbReference>
<feature type="compositionally biased region" description="Low complexity" evidence="5">
    <location>
        <begin position="877"/>
        <end position="890"/>
    </location>
</feature>
<name>A0ABP1GCS6_9CHLO</name>
<protein>
    <submittedName>
        <fullName evidence="7">G13301 protein</fullName>
    </submittedName>
</protein>
<dbReference type="InterPro" id="IPR013083">
    <property type="entry name" value="Znf_RING/FYVE/PHD"/>
</dbReference>
<feature type="compositionally biased region" description="Polar residues" evidence="5">
    <location>
        <begin position="843"/>
        <end position="856"/>
    </location>
</feature>
<sequence length="937" mass="100365">MAAQGAWGGGIWGANAGNSDSVVLKEGEEACTICHVRRLEIALLPCKHQFCSECVTCLRKANVFKADAGIRCPLCRTFAEGFAPLKAGVLDEGLVEANRAARAAAAARLPVSRQTRQKDVQGPADLEAMSKWTCKGCGESHYHTFVKCAKCNTYRPHDSDPSFRKQDVLKCSEKEIRILAEQKFYPGLRQAFDEAGIHPTEDGPCIGTPETVIAAVKKRGSPERLHHVIRMLTMHGHVTPLVTEYFGNYTLQDLLGATQAFRLAAAKLRAEGKTSPQALEKLVGLRDGTDALGHLAIGITQAMPEGAMHSQGNFVVLKLLEVADPMDCMPLAGVLLPQAILITSKKQFHGLQIMLKLVFKIGQLASTVSHMRGGAQQVLDSFCGLYIKEPRQVMWRAHHQLGGQMLVEAAFVALPQANGVELLCQIARLGLSLLNSEHGGISTLLCMASCESTDEAVTESITTAMCILAKELENDFAKAMARYRTGPFPADGAELIWKMAQILEKGGETEWVKTIVTEVVNGIEELQHHKHAMDKIPLLVSMEKIPTQMTQLLMQKIRGFIPEDRFKQMQSIVAQRRRQFAKQQHQAAEGPHTPQQSPPQTQVLRFGNFDQQDVAGGSASQAQAPPVHFSQPPSSLGPRPGSAPGQPRAGQQQQQGPAATHPQQQQPAHPPNAPHPPQQRPASAPGPQHPGPPPPPPPSQQQQPRPPQLVTPHAPRPASGPPGLPPPPALAPHRLSPRVGPPPGARPVMARRPVYQPGGPAQPTSQGQAPVLAALMPHLMIGSQAPAQKPAAPPMNGMQDHPAASQASQGAPPPAQPAQAAQRPAQTIAALPPPRVHPAATPNGVSQVGASSQQAPSVRAPAATTQRQPSGYGNGIAPATQPPVAQQARPNSRANGQTANAAPMNTESWMCKMCTYNHEGPEANYLLCAVCESQRQD</sequence>